<dbReference type="InterPro" id="IPR008912">
    <property type="entry name" value="Uncharacterised_CoxE"/>
</dbReference>
<proteinExistence type="predicted"/>
<dbReference type="EMBL" id="LPVJ01000070">
    <property type="protein sequence ID" value="KUO94750.1"/>
    <property type="molecule type" value="Genomic_DNA"/>
</dbReference>
<dbReference type="PANTHER" id="PTHR39338:SF6">
    <property type="entry name" value="BLL5662 PROTEIN"/>
    <property type="match status" value="1"/>
</dbReference>
<gene>
    <name evidence="1" type="ORF">ATW55_10030</name>
</gene>
<dbReference type="Pfam" id="PF05762">
    <property type="entry name" value="VWA_CoxE"/>
    <property type="match status" value="1"/>
</dbReference>
<reference evidence="1 2" key="1">
    <citation type="submission" date="2015-12" db="EMBL/GenBank/DDBJ databases">
        <title>Draft genome sequence of Acidibacillus ferrooxidans ITV001, isolated from a chalcopyrite acid mine drainage site in Brazil.</title>
        <authorList>
            <person name="Dall'Agnol H."/>
            <person name="Nancucheo I."/>
            <person name="Johnson B."/>
            <person name="Oliveira R."/>
            <person name="Leite L."/>
            <person name="Pylro V."/>
            <person name="Nunes G.L."/>
            <person name="Tzotzos G."/>
            <person name="Fernandes G.R."/>
            <person name="Dutra J."/>
            <person name="Orellana S.C."/>
            <person name="Oliveira G."/>
        </authorList>
    </citation>
    <scope>NUCLEOTIDE SEQUENCE [LARGE SCALE GENOMIC DNA]</scope>
    <source>
        <strain evidence="2">ITV01</strain>
    </source>
</reference>
<dbReference type="Proteomes" id="UP000053557">
    <property type="component" value="Unassembled WGS sequence"/>
</dbReference>
<dbReference type="SUPFAM" id="SSF53300">
    <property type="entry name" value="vWA-like"/>
    <property type="match status" value="1"/>
</dbReference>
<dbReference type="InterPro" id="IPR036465">
    <property type="entry name" value="vWFA_dom_sf"/>
</dbReference>
<protein>
    <recommendedName>
        <fullName evidence="3">VWFA domain-containing protein</fullName>
    </recommendedName>
</protein>
<accession>A0A101XNQ9</accession>
<name>A0A101XNQ9_9BACL</name>
<evidence type="ECO:0000313" key="1">
    <source>
        <dbReference type="EMBL" id="KUO94750.1"/>
    </source>
</evidence>
<keyword evidence="2" id="KW-1185">Reference proteome</keyword>
<evidence type="ECO:0008006" key="3">
    <source>
        <dbReference type="Google" id="ProtNLM"/>
    </source>
</evidence>
<dbReference type="PANTHER" id="PTHR39338">
    <property type="entry name" value="BLL5662 PROTEIN-RELATED"/>
    <property type="match status" value="1"/>
</dbReference>
<comment type="caution">
    <text evidence="1">The sequence shown here is derived from an EMBL/GenBank/DDBJ whole genome shotgun (WGS) entry which is preliminary data.</text>
</comment>
<organism evidence="1 2">
    <name type="scientific">Ferroacidibacillus organovorans</name>
    <dbReference type="NCBI Taxonomy" id="1765683"/>
    <lineage>
        <taxon>Bacteria</taxon>
        <taxon>Bacillati</taxon>
        <taxon>Bacillota</taxon>
        <taxon>Bacilli</taxon>
        <taxon>Bacillales</taxon>
        <taxon>Alicyclobacillaceae</taxon>
        <taxon>Ferroacidibacillus</taxon>
    </lineage>
</organism>
<dbReference type="AlphaFoldDB" id="A0A101XNQ9"/>
<sequence>MVREALTPDGQAFRNLLLFCRALNTLGFQISAQEEEVALQSALLVGFSDPLMLRSALAAALVKSREQMPLFEAAFRQFLLSLRGIKDARLAQNTLTANVARFRQEKHRHPQLFFSSPHGDTSDCAAGEPLSRQVGASVFVADQRKTYVALTTWEREEMARFQQRLAFPKRRSRRVRITRRGKRMELAESIRRSRTASELTELFYSSRKSREKPFILLLDLSGSMAPYTRTLLRFAHVLASCSKHVEVFAFSVVLTRLTRALTLSARDRALSDAYLLAKDAEGGTRLTESLTDFVRGEGKSLLQRDALVWLATDGLFTGSEDAFSNAVQALARRAHPLVWIYPGIIPQSTSDAPRGIAHLRRSAHIAHSAQTFDELADAYLSDLCGD</sequence>
<evidence type="ECO:0000313" key="2">
    <source>
        <dbReference type="Proteomes" id="UP000053557"/>
    </source>
</evidence>